<reference evidence="2 3" key="1">
    <citation type="submission" date="2022-01" db="EMBL/GenBank/DDBJ databases">
        <title>Paraglaciecola sp. G1-23.</title>
        <authorList>
            <person name="Jin M.S."/>
            <person name="Han D.M."/>
            <person name="Kim H.M."/>
            <person name="Jeon C.O."/>
        </authorList>
    </citation>
    <scope>NUCLEOTIDE SEQUENCE [LARGE SCALE GENOMIC DNA]</scope>
    <source>
        <strain evidence="2 3">G1-23</strain>
    </source>
</reference>
<evidence type="ECO:0000259" key="1">
    <source>
        <dbReference type="Pfam" id="PF04230"/>
    </source>
</evidence>
<sequence>MFKQYHAYIMGYYGMQNTGDDVLLYTTRWASQHKLGAMYNLVSSASDINCNEFGDVKALPTASFRGHHRLLHYKNALQSEKVIFGGGSVLHSEKDIQFKRHLIRLAGKKASRCVGVGIGPFNSVAAEKACAKFLNECGFIGIRDPESFAIAQDLAPNSNIKLTFDLAPLLLCNEERKVKSIERKGIMFNFCQLAIDAFGNVHEQQEQSRLDMAVQTIEQTWLQTGEPIVLLDFNGHSQFGDFHIHKKIMARVSNKVSITHIPYDPNPFKVLQRIAGFKASVSMRLHSAILSYLVNTPALSINYHKKCSSWCEQVGVPSEYQFDAQNIQPETLAQQISQGLGIGFAKPTLKPEEAVQAALLNWR</sequence>
<comment type="caution">
    <text evidence="2">The sequence shown here is derived from an EMBL/GenBank/DDBJ whole genome shotgun (WGS) entry which is preliminary data.</text>
</comment>
<name>A0ABS9DBS8_9ALTE</name>
<evidence type="ECO:0000313" key="2">
    <source>
        <dbReference type="EMBL" id="MCF2950420.1"/>
    </source>
</evidence>
<protein>
    <submittedName>
        <fullName evidence="2">Polysaccharide pyruvyl transferase family protein</fullName>
    </submittedName>
</protein>
<dbReference type="Pfam" id="PF04230">
    <property type="entry name" value="PS_pyruv_trans"/>
    <property type="match status" value="1"/>
</dbReference>
<dbReference type="PANTHER" id="PTHR36836">
    <property type="entry name" value="COLANIC ACID BIOSYNTHESIS PROTEIN WCAK"/>
    <property type="match status" value="1"/>
</dbReference>
<keyword evidence="2" id="KW-0808">Transferase</keyword>
<evidence type="ECO:0000313" key="3">
    <source>
        <dbReference type="Proteomes" id="UP001521137"/>
    </source>
</evidence>
<dbReference type="PANTHER" id="PTHR36836:SF1">
    <property type="entry name" value="COLANIC ACID BIOSYNTHESIS PROTEIN WCAK"/>
    <property type="match status" value="1"/>
</dbReference>
<dbReference type="Proteomes" id="UP001521137">
    <property type="component" value="Unassembled WGS sequence"/>
</dbReference>
<keyword evidence="3" id="KW-1185">Reference proteome</keyword>
<organism evidence="2 3">
    <name type="scientific">Paraglaciecola algarum</name>
    <dbReference type="NCBI Taxonomy" id="3050085"/>
    <lineage>
        <taxon>Bacteria</taxon>
        <taxon>Pseudomonadati</taxon>
        <taxon>Pseudomonadota</taxon>
        <taxon>Gammaproteobacteria</taxon>
        <taxon>Alteromonadales</taxon>
        <taxon>Alteromonadaceae</taxon>
        <taxon>Paraglaciecola</taxon>
    </lineage>
</organism>
<dbReference type="InterPro" id="IPR007345">
    <property type="entry name" value="Polysacch_pyruvyl_Trfase"/>
</dbReference>
<dbReference type="EMBL" id="JAKGAS010000020">
    <property type="protein sequence ID" value="MCF2950420.1"/>
    <property type="molecule type" value="Genomic_DNA"/>
</dbReference>
<gene>
    <name evidence="2" type="ORF">L0668_20085</name>
</gene>
<proteinExistence type="predicted"/>
<accession>A0ABS9DBS8</accession>
<dbReference type="GO" id="GO:0016740">
    <property type="term" value="F:transferase activity"/>
    <property type="evidence" value="ECO:0007669"/>
    <property type="project" value="UniProtKB-KW"/>
</dbReference>
<feature type="domain" description="Polysaccharide pyruvyl transferase" evidence="1">
    <location>
        <begin position="17"/>
        <end position="304"/>
    </location>
</feature>
<dbReference type="RefSeq" id="WP_235314522.1">
    <property type="nucleotide sequence ID" value="NZ_JAKGAS010000020.1"/>
</dbReference>